<name>K8ZAC7_9ENTE</name>
<keyword evidence="7" id="KW-1185">Reference proteome</keyword>
<dbReference type="Proteomes" id="UP000016057">
    <property type="component" value="Unassembled WGS sequence"/>
</dbReference>
<feature type="transmembrane region" description="Helical" evidence="5">
    <location>
        <begin position="12"/>
        <end position="34"/>
    </location>
</feature>
<dbReference type="Pfam" id="PF04203">
    <property type="entry name" value="Sortase"/>
    <property type="match status" value="1"/>
</dbReference>
<organism evidence="6 7">
    <name type="scientific">Catellicoccus marimammalium M35/04/3</name>
    <dbReference type="NCBI Taxonomy" id="1234409"/>
    <lineage>
        <taxon>Bacteria</taxon>
        <taxon>Bacillati</taxon>
        <taxon>Bacillota</taxon>
        <taxon>Bacilli</taxon>
        <taxon>Lactobacillales</taxon>
        <taxon>Enterococcaceae</taxon>
        <taxon>Catellicoccus</taxon>
    </lineage>
</organism>
<dbReference type="NCBIfam" id="TIGR01076">
    <property type="entry name" value="sortase_fam"/>
    <property type="match status" value="1"/>
</dbReference>
<reference evidence="6 7" key="1">
    <citation type="journal article" date="2013" name="Genome Announc.">
        <title>Draft Genome Sequence of Catellicoccus marimammalium, a Novel Species Commonly Found in Gull Feces.</title>
        <authorList>
            <person name="Weigand M.R."/>
            <person name="Ryu H."/>
            <person name="Bozcek L."/>
            <person name="Konstantinidis K.T."/>
            <person name="Santo Domingo J.W."/>
        </authorList>
    </citation>
    <scope>NUCLEOTIDE SEQUENCE [LARGE SCALE GENOMIC DNA]</scope>
    <source>
        <strain evidence="6 7">M35/04/3</strain>
    </source>
</reference>
<accession>K8ZAC7</accession>
<evidence type="ECO:0000256" key="2">
    <source>
        <dbReference type="ARBA" id="ARBA00022801"/>
    </source>
</evidence>
<dbReference type="InterPro" id="IPR042007">
    <property type="entry name" value="Sortase_A"/>
</dbReference>
<dbReference type="STRING" id="1234409.C683_0154"/>
<keyword evidence="5" id="KW-0812">Transmembrane</keyword>
<dbReference type="GO" id="GO:0008234">
    <property type="term" value="F:cysteine-type peptidase activity"/>
    <property type="evidence" value="ECO:0007669"/>
    <property type="project" value="UniProtKB-KW"/>
</dbReference>
<dbReference type="OrthoDB" id="1648028at2"/>
<dbReference type="AlphaFoldDB" id="K8ZAC7"/>
<feature type="active site" description="Proton donor/acceptor" evidence="4">
    <location>
        <position position="145"/>
    </location>
</feature>
<evidence type="ECO:0000313" key="7">
    <source>
        <dbReference type="Proteomes" id="UP000016057"/>
    </source>
</evidence>
<dbReference type="EMBL" id="AMYT01000007">
    <property type="protein sequence ID" value="EKU27895.1"/>
    <property type="molecule type" value="Genomic_DNA"/>
</dbReference>
<keyword evidence="2" id="KW-0378">Hydrolase</keyword>
<feature type="active site" description="Acyl-thioester intermediate" evidence="4">
    <location>
        <position position="206"/>
    </location>
</feature>
<dbReference type="GO" id="GO:0006508">
    <property type="term" value="P:proteolysis"/>
    <property type="evidence" value="ECO:0007669"/>
    <property type="project" value="UniProtKB-KW"/>
</dbReference>
<evidence type="ECO:0000313" key="6">
    <source>
        <dbReference type="EMBL" id="EKU27895.1"/>
    </source>
</evidence>
<dbReference type="SUPFAM" id="SSF63817">
    <property type="entry name" value="Sortase"/>
    <property type="match status" value="1"/>
</dbReference>
<dbReference type="Gene3D" id="2.40.260.10">
    <property type="entry name" value="Sortase"/>
    <property type="match status" value="1"/>
</dbReference>
<evidence type="ECO:0000256" key="5">
    <source>
        <dbReference type="SAM" id="Phobius"/>
    </source>
</evidence>
<dbReference type="PATRIC" id="fig|1234409.3.peg.126"/>
<keyword evidence="3" id="KW-0788">Thiol protease</keyword>
<dbReference type="eggNOG" id="COG3764">
    <property type="taxonomic scope" value="Bacteria"/>
</dbReference>
<dbReference type="InterPro" id="IPR023365">
    <property type="entry name" value="Sortase_dom-sf"/>
</dbReference>
<gene>
    <name evidence="6" type="ORF">C683_0154</name>
</gene>
<evidence type="ECO:0000256" key="1">
    <source>
        <dbReference type="ARBA" id="ARBA00022670"/>
    </source>
</evidence>
<evidence type="ECO:0000256" key="4">
    <source>
        <dbReference type="PIRSR" id="PIRSR605754-1"/>
    </source>
</evidence>
<dbReference type="RefSeq" id="WP_009488343.1">
    <property type="nucleotide sequence ID" value="NZ_AMYT01000007.1"/>
</dbReference>
<evidence type="ECO:0000256" key="3">
    <source>
        <dbReference type="ARBA" id="ARBA00022807"/>
    </source>
</evidence>
<dbReference type="CDD" id="cd06165">
    <property type="entry name" value="Sortase_A"/>
    <property type="match status" value="1"/>
</dbReference>
<comment type="caution">
    <text evidence="6">The sequence shown here is derived from an EMBL/GenBank/DDBJ whole genome shotgun (WGS) entry which is preliminary data.</text>
</comment>
<protein>
    <submittedName>
        <fullName evidence="6">Sortase A, LPXTG specific</fullName>
    </submittedName>
</protein>
<dbReference type="InterPro" id="IPR005754">
    <property type="entry name" value="Sortase"/>
</dbReference>
<sequence>MTNQGKKKIGYYVKRFCFILILLLLFAIGLIFIFNEPIKQYLVRSMTQEVIQQAPKDKDNKKKKNKPSFDFSDVKEVTLQDVAKERAHLKKNISSMNYLGIIDIPSVHINLPILEGVSNSVLSSGAGTMKPNQKMGTGNYALASHNMNDQTTLFSPLVNLQKGAKIYLKNSKHTYVYKAESIRYISPKDTQVIANHGEKEITLITCNTSGDQRLCIQGPLIATE</sequence>
<keyword evidence="1" id="KW-0645">Protease</keyword>
<proteinExistence type="predicted"/>
<keyword evidence="5" id="KW-0472">Membrane</keyword>
<keyword evidence="5" id="KW-1133">Transmembrane helix</keyword>